<evidence type="ECO:0000256" key="2">
    <source>
        <dbReference type="SAM" id="MobiDB-lite"/>
    </source>
</evidence>
<keyword evidence="3" id="KW-0812">Transmembrane</keyword>
<dbReference type="Proteomes" id="UP000186004">
    <property type="component" value="Unassembled WGS sequence"/>
</dbReference>
<reference evidence="4 5" key="1">
    <citation type="submission" date="2017-01" db="EMBL/GenBank/DDBJ databases">
        <authorList>
            <person name="Mah S.A."/>
            <person name="Swanson W.J."/>
            <person name="Moy G.W."/>
            <person name="Vacquier V.D."/>
        </authorList>
    </citation>
    <scope>NUCLEOTIDE SEQUENCE [LARGE SCALE GENOMIC DNA]</scope>
    <source>
        <strain evidence="4 5">DSM 45758</strain>
    </source>
</reference>
<gene>
    <name evidence="4" type="ORF">SAMN05444858_11429</name>
</gene>
<dbReference type="STRING" id="1198245.SAMN05444858_11429"/>
<evidence type="ECO:0000313" key="5">
    <source>
        <dbReference type="Proteomes" id="UP000186004"/>
    </source>
</evidence>
<organism evidence="4 5">
    <name type="scientific">Micromonospora avicenniae</name>
    <dbReference type="NCBI Taxonomy" id="1198245"/>
    <lineage>
        <taxon>Bacteria</taxon>
        <taxon>Bacillati</taxon>
        <taxon>Actinomycetota</taxon>
        <taxon>Actinomycetes</taxon>
        <taxon>Micromonosporales</taxon>
        <taxon>Micromonosporaceae</taxon>
        <taxon>Micromonospora</taxon>
    </lineage>
</organism>
<dbReference type="RefSeq" id="WP_245828334.1">
    <property type="nucleotide sequence ID" value="NZ_FTNF01000014.1"/>
</dbReference>
<proteinExistence type="predicted"/>
<protein>
    <recommendedName>
        <fullName evidence="6">Secreted protein</fullName>
    </recommendedName>
</protein>
<feature type="coiled-coil region" evidence="1">
    <location>
        <begin position="43"/>
        <end position="70"/>
    </location>
</feature>
<evidence type="ECO:0008006" key="6">
    <source>
        <dbReference type="Google" id="ProtNLM"/>
    </source>
</evidence>
<sequence>MSPTQIIVIVIVVLVVVAVAVAVRSMARRRSLRNRFGPEYDRMVAERDSRAAAERELRERERRHSELSLTPLSPDSRARYAAAWEELQARFIDSPADTVGDADELVTRLIAERGYPTGDFSDQIAHLSVEHARTLTHYRDAHEIHLRNARGEAGTEELRQAVVHYRALFADLLGEEPVRPRLPEQRRPEEAHPEPREPQEAHLEPREPQDLEPRGPEGKDPGGRRLEQSHDATNR</sequence>
<dbReference type="EMBL" id="FTNF01000014">
    <property type="protein sequence ID" value="SIR67086.1"/>
    <property type="molecule type" value="Genomic_DNA"/>
</dbReference>
<keyword evidence="5" id="KW-1185">Reference proteome</keyword>
<evidence type="ECO:0000313" key="4">
    <source>
        <dbReference type="EMBL" id="SIR67086.1"/>
    </source>
</evidence>
<evidence type="ECO:0000256" key="3">
    <source>
        <dbReference type="SAM" id="Phobius"/>
    </source>
</evidence>
<name>A0A1N7CTV4_9ACTN</name>
<keyword evidence="1" id="KW-0175">Coiled coil</keyword>
<keyword evidence="3" id="KW-1133">Transmembrane helix</keyword>
<accession>A0A1N7CTV4</accession>
<feature type="transmembrane region" description="Helical" evidence="3">
    <location>
        <begin position="6"/>
        <end position="27"/>
    </location>
</feature>
<dbReference type="AlphaFoldDB" id="A0A1N7CTV4"/>
<feature type="region of interest" description="Disordered" evidence="2">
    <location>
        <begin position="179"/>
        <end position="235"/>
    </location>
</feature>
<keyword evidence="3" id="KW-0472">Membrane</keyword>
<evidence type="ECO:0000256" key="1">
    <source>
        <dbReference type="SAM" id="Coils"/>
    </source>
</evidence>